<sequence>MNRALSVSDLTFIVNKDDSQPLRTGILASAQHLDDADEALTKGLASVPKKAHNDLINVMNLVVGSTAGYENDSQILEQMRFIVDENKSDLHAAGIRRLSFVLGGKVGTYPKYFTFKSTSEKAEYVEDQVIRHIEPALAFQLELELFWC</sequence>
<protein>
    <submittedName>
        <fullName evidence="1">Unnamed protein product</fullName>
    </submittedName>
</protein>
<dbReference type="Proteomes" id="UP001165064">
    <property type="component" value="Unassembled WGS sequence"/>
</dbReference>
<gene>
    <name evidence="1" type="ORF">Amon02_001200400</name>
</gene>
<dbReference type="EMBL" id="BSXS01013475">
    <property type="protein sequence ID" value="GMF04089.1"/>
    <property type="molecule type" value="Genomic_DNA"/>
</dbReference>
<proteinExistence type="predicted"/>
<comment type="caution">
    <text evidence="1">The sequence shown here is derived from an EMBL/GenBank/DDBJ whole genome shotgun (WGS) entry which is preliminary data.</text>
</comment>
<evidence type="ECO:0000313" key="2">
    <source>
        <dbReference type="Proteomes" id="UP001165064"/>
    </source>
</evidence>
<evidence type="ECO:0000313" key="1">
    <source>
        <dbReference type="EMBL" id="GMF04089.1"/>
    </source>
</evidence>
<organism evidence="1 2">
    <name type="scientific">Ambrosiozyma monospora</name>
    <name type="common">Yeast</name>
    <name type="synonym">Endomycopsis monosporus</name>
    <dbReference type="NCBI Taxonomy" id="43982"/>
    <lineage>
        <taxon>Eukaryota</taxon>
        <taxon>Fungi</taxon>
        <taxon>Dikarya</taxon>
        <taxon>Ascomycota</taxon>
        <taxon>Saccharomycotina</taxon>
        <taxon>Pichiomycetes</taxon>
        <taxon>Pichiales</taxon>
        <taxon>Pichiaceae</taxon>
        <taxon>Ambrosiozyma</taxon>
    </lineage>
</organism>
<accession>A0ACB5U8W3</accession>
<reference evidence="1" key="1">
    <citation type="submission" date="2023-04" db="EMBL/GenBank/DDBJ databases">
        <title>Ambrosiozyma monospora NBRC 10751.</title>
        <authorList>
            <person name="Ichikawa N."/>
            <person name="Sato H."/>
            <person name="Tonouchi N."/>
        </authorList>
    </citation>
    <scope>NUCLEOTIDE SEQUENCE</scope>
    <source>
        <strain evidence="1">NBRC 10751</strain>
    </source>
</reference>
<name>A0ACB5U8W3_AMBMO</name>
<keyword evidence="2" id="KW-1185">Reference proteome</keyword>